<keyword evidence="2" id="KW-0812">Transmembrane</keyword>
<sequence>MNLVSVPVLGGAAVLTTPALWSALVGTMPAETAVVRYAVVAVLTWVALSALAALVGSPPAPDADAGTGTGEALDPTAVMPAVDDAP</sequence>
<protein>
    <submittedName>
        <fullName evidence="3">Uncharacterized protein</fullName>
    </submittedName>
</protein>
<keyword evidence="2" id="KW-0472">Membrane</keyword>
<keyword evidence="2" id="KW-1133">Transmembrane helix</keyword>
<reference evidence="3 4" key="1">
    <citation type="submission" date="2020-08" db="EMBL/GenBank/DDBJ databases">
        <title>novel species in genus Nocardioides.</title>
        <authorList>
            <person name="Zhang G."/>
        </authorList>
    </citation>
    <scope>NUCLEOTIDE SEQUENCE [LARGE SCALE GENOMIC DNA]</scope>
    <source>
        <strain evidence="3 4">SC8A-24</strain>
    </source>
</reference>
<feature type="transmembrane region" description="Helical" evidence="2">
    <location>
        <begin position="37"/>
        <end position="56"/>
    </location>
</feature>
<name>A0ABR6UE84_9ACTN</name>
<dbReference type="RefSeq" id="WP_186347582.1">
    <property type="nucleotide sequence ID" value="NZ_BMMR01000005.1"/>
</dbReference>
<feature type="region of interest" description="Disordered" evidence="1">
    <location>
        <begin position="59"/>
        <end position="86"/>
    </location>
</feature>
<feature type="transmembrane region" description="Helical" evidence="2">
    <location>
        <begin position="6"/>
        <end position="25"/>
    </location>
</feature>
<evidence type="ECO:0000313" key="4">
    <source>
        <dbReference type="Proteomes" id="UP000604001"/>
    </source>
</evidence>
<organism evidence="3 4">
    <name type="scientific">Nocardioides deserti</name>
    <dbReference type="NCBI Taxonomy" id="1588644"/>
    <lineage>
        <taxon>Bacteria</taxon>
        <taxon>Bacillati</taxon>
        <taxon>Actinomycetota</taxon>
        <taxon>Actinomycetes</taxon>
        <taxon>Propionibacteriales</taxon>
        <taxon>Nocardioidaceae</taxon>
        <taxon>Nocardioides</taxon>
    </lineage>
</organism>
<dbReference type="Proteomes" id="UP000604001">
    <property type="component" value="Unassembled WGS sequence"/>
</dbReference>
<gene>
    <name evidence="3" type="ORF">H7344_19110</name>
</gene>
<evidence type="ECO:0000256" key="1">
    <source>
        <dbReference type="SAM" id="MobiDB-lite"/>
    </source>
</evidence>
<proteinExistence type="predicted"/>
<keyword evidence="4" id="KW-1185">Reference proteome</keyword>
<comment type="caution">
    <text evidence="3">The sequence shown here is derived from an EMBL/GenBank/DDBJ whole genome shotgun (WGS) entry which is preliminary data.</text>
</comment>
<dbReference type="EMBL" id="JACMYC010000021">
    <property type="protein sequence ID" value="MBC2962403.1"/>
    <property type="molecule type" value="Genomic_DNA"/>
</dbReference>
<evidence type="ECO:0000256" key="2">
    <source>
        <dbReference type="SAM" id="Phobius"/>
    </source>
</evidence>
<evidence type="ECO:0000313" key="3">
    <source>
        <dbReference type="EMBL" id="MBC2962403.1"/>
    </source>
</evidence>
<accession>A0ABR6UE84</accession>